<keyword evidence="3" id="KW-1185">Reference proteome</keyword>
<feature type="transmembrane region" description="Helical" evidence="1">
    <location>
        <begin position="64"/>
        <end position="93"/>
    </location>
</feature>
<evidence type="ECO:0000313" key="3">
    <source>
        <dbReference type="Proteomes" id="UP000295131"/>
    </source>
</evidence>
<comment type="caution">
    <text evidence="2">The sequence shown here is derived from an EMBL/GenBank/DDBJ whole genome shotgun (WGS) entry which is preliminary data.</text>
</comment>
<dbReference type="Proteomes" id="UP000295131">
    <property type="component" value="Unassembled WGS sequence"/>
</dbReference>
<keyword evidence="1" id="KW-0812">Transmembrane</keyword>
<accession>A0A4R5PI25</accession>
<name>A0A4R5PI25_9HYPH</name>
<sequence>MPANVWIILAGALVTYATRFGGHLVISRMKRIPPKVNVALNAVPAAVITTLVAPGFVQNGLAEILTLLAAIVLGFRLPMMVMFLIGWGLVVALRAAGL</sequence>
<dbReference type="InterPro" id="IPR008407">
    <property type="entry name" value="Brnchd-chn_aa_trnsp_AzlD"/>
</dbReference>
<feature type="transmembrane region" description="Helical" evidence="1">
    <location>
        <begin position="38"/>
        <end position="58"/>
    </location>
</feature>
<dbReference type="EMBL" id="SMSI01000004">
    <property type="protein sequence ID" value="TDH34492.1"/>
    <property type="molecule type" value="Genomic_DNA"/>
</dbReference>
<dbReference type="OrthoDB" id="7376361at2"/>
<feature type="transmembrane region" description="Helical" evidence="1">
    <location>
        <begin position="6"/>
        <end position="26"/>
    </location>
</feature>
<protein>
    <submittedName>
        <fullName evidence="2">AzlD family protein</fullName>
    </submittedName>
</protein>
<gene>
    <name evidence="2" type="ORF">E2A64_16310</name>
</gene>
<reference evidence="2 3" key="1">
    <citation type="journal article" date="2013" name="Int. J. Syst. Evol. Microbiol.">
        <title>Hoeflea suaedae sp. nov., an endophytic bacterium isolated from the root of the halophyte Suaeda maritima.</title>
        <authorList>
            <person name="Chung E.J."/>
            <person name="Park J.A."/>
            <person name="Pramanik P."/>
            <person name="Bibi F."/>
            <person name="Jeon C.O."/>
            <person name="Chung Y.R."/>
        </authorList>
    </citation>
    <scope>NUCLEOTIDE SEQUENCE [LARGE SCALE GENOMIC DNA]</scope>
    <source>
        <strain evidence="2 3">YC6898</strain>
    </source>
</reference>
<evidence type="ECO:0000313" key="2">
    <source>
        <dbReference type="EMBL" id="TDH34492.1"/>
    </source>
</evidence>
<keyword evidence="1" id="KW-0472">Membrane</keyword>
<keyword evidence="1" id="KW-1133">Transmembrane helix</keyword>
<dbReference type="Pfam" id="PF05437">
    <property type="entry name" value="AzlD"/>
    <property type="match status" value="1"/>
</dbReference>
<evidence type="ECO:0000256" key="1">
    <source>
        <dbReference type="SAM" id="Phobius"/>
    </source>
</evidence>
<dbReference type="AlphaFoldDB" id="A0A4R5PI25"/>
<proteinExistence type="predicted"/>
<organism evidence="2 3">
    <name type="scientific">Pseudohoeflea suaedae</name>
    <dbReference type="NCBI Taxonomy" id="877384"/>
    <lineage>
        <taxon>Bacteria</taxon>
        <taxon>Pseudomonadati</taxon>
        <taxon>Pseudomonadota</taxon>
        <taxon>Alphaproteobacteria</taxon>
        <taxon>Hyphomicrobiales</taxon>
        <taxon>Rhizobiaceae</taxon>
        <taxon>Pseudohoeflea</taxon>
    </lineage>
</organism>